<feature type="coiled-coil region" evidence="1">
    <location>
        <begin position="71"/>
        <end position="102"/>
    </location>
</feature>
<comment type="caution">
    <text evidence="3">The sequence shown here is derived from an EMBL/GenBank/DDBJ whole genome shotgun (WGS) entry which is preliminary data.</text>
</comment>
<evidence type="ECO:0008006" key="5">
    <source>
        <dbReference type="Google" id="ProtNLM"/>
    </source>
</evidence>
<protein>
    <recommendedName>
        <fullName evidence="5">Transmembrane protein 269</fullName>
    </recommendedName>
</protein>
<evidence type="ECO:0000256" key="2">
    <source>
        <dbReference type="SAM" id="Phobius"/>
    </source>
</evidence>
<keyword evidence="4" id="KW-1185">Reference proteome</keyword>
<organism evidence="3 4">
    <name type="scientific">Bos mutus</name>
    <name type="common">wild yak</name>
    <dbReference type="NCBI Taxonomy" id="72004"/>
    <lineage>
        <taxon>Eukaryota</taxon>
        <taxon>Metazoa</taxon>
        <taxon>Chordata</taxon>
        <taxon>Craniata</taxon>
        <taxon>Vertebrata</taxon>
        <taxon>Euteleostomi</taxon>
        <taxon>Mammalia</taxon>
        <taxon>Eutheria</taxon>
        <taxon>Laurasiatheria</taxon>
        <taxon>Artiodactyla</taxon>
        <taxon>Ruminantia</taxon>
        <taxon>Pecora</taxon>
        <taxon>Bovidae</taxon>
        <taxon>Bovinae</taxon>
        <taxon>Bos</taxon>
    </lineage>
</organism>
<dbReference type="PANTHER" id="PTHR14553">
    <property type="entry name" value="UNCHARACTERIZED PROTEIN C1ORF50"/>
    <property type="match status" value="1"/>
</dbReference>
<reference evidence="3" key="1">
    <citation type="submission" date="2019-10" db="EMBL/GenBank/DDBJ databases">
        <title>The sequence and de novo assembly of the wild yak genome.</title>
        <authorList>
            <person name="Liu Y."/>
        </authorList>
    </citation>
    <scope>NUCLEOTIDE SEQUENCE [LARGE SCALE GENOMIC DNA]</scope>
    <source>
        <strain evidence="3">WY2019</strain>
    </source>
</reference>
<keyword evidence="2" id="KW-0472">Membrane</keyword>
<dbReference type="Proteomes" id="UP000322234">
    <property type="component" value="Unassembled WGS sequence"/>
</dbReference>
<dbReference type="InterPro" id="IPR019534">
    <property type="entry name" value="DUF2452"/>
</dbReference>
<feature type="transmembrane region" description="Helical" evidence="2">
    <location>
        <begin position="377"/>
        <end position="397"/>
    </location>
</feature>
<evidence type="ECO:0000313" key="3">
    <source>
        <dbReference type="EMBL" id="MXQ88194.1"/>
    </source>
</evidence>
<name>A0A6B0RJJ0_9CETA</name>
<evidence type="ECO:0000313" key="4">
    <source>
        <dbReference type="Proteomes" id="UP000322234"/>
    </source>
</evidence>
<dbReference type="PANTHER" id="PTHR14553:SF1">
    <property type="entry name" value="SIMILAR TO CHROMOSOME 1 OPEN READING FRAME 50"/>
    <property type="match status" value="1"/>
</dbReference>
<proteinExistence type="predicted"/>
<feature type="transmembrane region" description="Helical" evidence="2">
    <location>
        <begin position="417"/>
        <end position="439"/>
    </location>
</feature>
<keyword evidence="2" id="KW-0812">Transmembrane</keyword>
<gene>
    <name evidence="3" type="ORF">E5288_WYG017206</name>
</gene>
<evidence type="ECO:0000256" key="1">
    <source>
        <dbReference type="SAM" id="Coils"/>
    </source>
</evidence>
<keyword evidence="1" id="KW-0175">Coiled coil</keyword>
<dbReference type="EMBL" id="VBQZ03000044">
    <property type="protein sequence ID" value="MXQ88194.1"/>
    <property type="molecule type" value="Genomic_DNA"/>
</dbReference>
<dbReference type="Pfam" id="PF10504">
    <property type="entry name" value="DUF2452"/>
    <property type="match status" value="1"/>
</dbReference>
<accession>A0A6B0RJJ0</accession>
<keyword evidence="2" id="KW-1133">Transmembrane helix</keyword>
<sequence>MEDTATPGGTQGVTENQGVLSAAGRGGALVELTPNPGGLALVSPYHTHRAGDPLDLVALAEQVQKANEFIRANATNKLTVIAEQIEHLQEQARKVLEDARRDADLHHVACNMVKKPGSIYYLYKRESGQQYFSIISPEEWGTSRPHDFLGAYKLQHDLSWTPYEDIEKQDAKISVMSKLLSQPVALPPSTESNFPGFSYQSTSTEITGGRDSEMINTVWVEASARPGECSSFFLTKEQSHPQMNEFTWKDVVNALSLANMSLGLFSIFCSFCKKCSCASWMVLVSFLLDMAIGSVTRHLNICSGSAGTELNDFAVFTTFGLASALLLGVDGPLNGLLAIMYVLAVSFRLCFYSTGIPFTYKGLPCPYASCVLASTSLLTKGNTFILSCMASLMILFMMDQSYYPHDEILESESWKKIVYLGGVIMLFLCPFSIAAFYCLTWSLSYIFFPDALWGKAACLRPWY</sequence>
<dbReference type="AlphaFoldDB" id="A0A6B0RJJ0"/>